<protein>
    <submittedName>
        <fullName evidence="2">Uncharacterized protein</fullName>
    </submittedName>
</protein>
<evidence type="ECO:0000313" key="3">
    <source>
        <dbReference type="Proteomes" id="UP000187203"/>
    </source>
</evidence>
<proteinExistence type="predicted"/>
<feature type="non-terminal residue" evidence="2">
    <location>
        <position position="265"/>
    </location>
</feature>
<feature type="non-terminal residue" evidence="2">
    <location>
        <position position="1"/>
    </location>
</feature>
<feature type="compositionally biased region" description="Gly residues" evidence="1">
    <location>
        <begin position="238"/>
        <end position="253"/>
    </location>
</feature>
<dbReference type="AlphaFoldDB" id="A0A1R3L362"/>
<dbReference type="Proteomes" id="UP000187203">
    <property type="component" value="Unassembled WGS sequence"/>
</dbReference>
<dbReference type="EMBL" id="AWUE01003317">
    <property type="protein sequence ID" value="OMP13771.1"/>
    <property type="molecule type" value="Genomic_DNA"/>
</dbReference>
<reference evidence="3" key="1">
    <citation type="submission" date="2013-09" db="EMBL/GenBank/DDBJ databases">
        <title>Corchorus olitorius genome sequencing.</title>
        <authorList>
            <person name="Alam M."/>
            <person name="Haque M.S."/>
            <person name="Islam M.S."/>
            <person name="Emdad E.M."/>
            <person name="Islam M.M."/>
            <person name="Ahmed B."/>
            <person name="Halim A."/>
            <person name="Hossen Q.M.M."/>
            <person name="Hossain M.Z."/>
            <person name="Ahmed R."/>
            <person name="Khan M.M."/>
            <person name="Islam R."/>
            <person name="Rashid M.M."/>
            <person name="Khan S.A."/>
            <person name="Rahman M.S."/>
            <person name="Alam M."/>
            <person name="Yahiya A.S."/>
            <person name="Khan M.S."/>
            <person name="Azam M.S."/>
            <person name="Haque T."/>
            <person name="Lashkar M.Z.H."/>
            <person name="Akhand A.I."/>
            <person name="Morshed G."/>
            <person name="Roy S."/>
            <person name="Uddin K.S."/>
            <person name="Rabeya T."/>
            <person name="Hossain A.S."/>
            <person name="Chowdhury A."/>
            <person name="Snigdha A.R."/>
            <person name="Mortoza M.S."/>
            <person name="Matin S.A."/>
            <person name="Hoque S.M.E."/>
            <person name="Islam M.K."/>
            <person name="Roy D.K."/>
            <person name="Haider R."/>
            <person name="Moosa M.M."/>
            <person name="Elias S.M."/>
            <person name="Hasan A.M."/>
            <person name="Jahan S."/>
            <person name="Shafiuddin M."/>
            <person name="Mahmood N."/>
            <person name="Shommy N.S."/>
        </authorList>
    </citation>
    <scope>NUCLEOTIDE SEQUENCE [LARGE SCALE GENOMIC DNA]</scope>
    <source>
        <strain evidence="3">cv. O-4</strain>
    </source>
</reference>
<organism evidence="2 3">
    <name type="scientific">Corchorus olitorius</name>
    <dbReference type="NCBI Taxonomy" id="93759"/>
    <lineage>
        <taxon>Eukaryota</taxon>
        <taxon>Viridiplantae</taxon>
        <taxon>Streptophyta</taxon>
        <taxon>Embryophyta</taxon>
        <taxon>Tracheophyta</taxon>
        <taxon>Spermatophyta</taxon>
        <taxon>Magnoliopsida</taxon>
        <taxon>eudicotyledons</taxon>
        <taxon>Gunneridae</taxon>
        <taxon>Pentapetalae</taxon>
        <taxon>rosids</taxon>
        <taxon>malvids</taxon>
        <taxon>Malvales</taxon>
        <taxon>Malvaceae</taxon>
        <taxon>Grewioideae</taxon>
        <taxon>Apeibeae</taxon>
        <taxon>Corchorus</taxon>
    </lineage>
</organism>
<keyword evidence="3" id="KW-1185">Reference proteome</keyword>
<sequence length="265" mass="27195">AEAFLQVIVHAAVFGGYLVEAGLQVAGLHTEQRLVDRRHARRQCGQGGGDTGSGVVVGGQVVFHDGRAVHPGDAQQYGGGPAGAVLARGAMEQRGTVGRSQFVEQCAELTAHTAIADEGAVGFLHHRHGLGGAGEGNVGHVRAGRGAADDVDVLVHRAARQGVRGRGDLAWGAQVVDIGNAEGIQRSQVRRRRGQGIGAIEHARTHRAVIDRGVGRRGTSDIAEVVDTGQARGVEVVGPGGLGGDGQAEGGQGKQDTEQHGVASF</sequence>
<evidence type="ECO:0000256" key="1">
    <source>
        <dbReference type="SAM" id="MobiDB-lite"/>
    </source>
</evidence>
<accession>A0A1R3L362</accession>
<gene>
    <name evidence="2" type="ORF">COLO4_00983</name>
</gene>
<feature type="region of interest" description="Disordered" evidence="1">
    <location>
        <begin position="238"/>
        <end position="265"/>
    </location>
</feature>
<evidence type="ECO:0000313" key="2">
    <source>
        <dbReference type="EMBL" id="OMP13771.1"/>
    </source>
</evidence>
<name>A0A1R3L362_9ROSI</name>
<comment type="caution">
    <text evidence="2">The sequence shown here is derived from an EMBL/GenBank/DDBJ whole genome shotgun (WGS) entry which is preliminary data.</text>
</comment>